<dbReference type="SUPFAM" id="SSF50475">
    <property type="entry name" value="FMN-binding split barrel"/>
    <property type="match status" value="1"/>
</dbReference>
<name>A0A839XIP8_9PSEU</name>
<keyword evidence="1" id="KW-0560">Oxidoreductase</keyword>
<proteinExistence type="predicted"/>
<protein>
    <submittedName>
        <fullName evidence="3">Pyridoxamine 5'-phosphate oxidase family protein</fullName>
    </submittedName>
</protein>
<evidence type="ECO:0000256" key="1">
    <source>
        <dbReference type="ARBA" id="ARBA00023002"/>
    </source>
</evidence>
<dbReference type="InterPro" id="IPR012349">
    <property type="entry name" value="Split_barrel_FMN-bd"/>
</dbReference>
<dbReference type="GO" id="GO:0016627">
    <property type="term" value="F:oxidoreductase activity, acting on the CH-CH group of donors"/>
    <property type="evidence" value="ECO:0007669"/>
    <property type="project" value="TreeGrafter"/>
</dbReference>
<dbReference type="InterPro" id="IPR052019">
    <property type="entry name" value="F420H2_bilvrd_red/Heme_oxyg"/>
</dbReference>
<dbReference type="PANTHER" id="PTHR35176">
    <property type="entry name" value="HEME OXYGENASE HI_0854-RELATED"/>
    <property type="match status" value="1"/>
</dbReference>
<sequence length="140" mass="15400">MTLTLTTTEVDYLRSQRIGRLATVDSHGAPQNSPVGYWLDRSANTIDIGGYNLAETRKFRNVRGNPYVCLVVDDLASVDPWRVRGVEIRGTAEAIENTEPPVGVMSPEVIRITPLWIGSWGIDEANPGLHVRRAADESVA</sequence>
<accession>A0A839XIP8</accession>
<evidence type="ECO:0000313" key="4">
    <source>
        <dbReference type="Proteomes" id="UP000564573"/>
    </source>
</evidence>
<reference evidence="3 4" key="1">
    <citation type="submission" date="2020-08" db="EMBL/GenBank/DDBJ databases">
        <title>Sequencing the genomes of 1000 actinobacteria strains.</title>
        <authorList>
            <person name="Klenk H.-P."/>
        </authorList>
    </citation>
    <scope>NUCLEOTIDE SEQUENCE [LARGE SCALE GENOMIC DNA]</scope>
    <source>
        <strain evidence="3 4">DSM 45267</strain>
    </source>
</reference>
<dbReference type="InterPro" id="IPR011576">
    <property type="entry name" value="Pyridox_Oxase_N"/>
</dbReference>
<keyword evidence="4" id="KW-1185">Reference proteome</keyword>
<dbReference type="EMBL" id="JACIBS010000001">
    <property type="protein sequence ID" value="MBB3662397.1"/>
    <property type="molecule type" value="Genomic_DNA"/>
</dbReference>
<dbReference type="RefSeq" id="WP_183780208.1">
    <property type="nucleotide sequence ID" value="NZ_JACIBS010000001.1"/>
</dbReference>
<dbReference type="InterPro" id="IPR024031">
    <property type="entry name" value="MSMEG_5819/OxyR"/>
</dbReference>
<comment type="caution">
    <text evidence="3">The sequence shown here is derived from an EMBL/GenBank/DDBJ whole genome shotgun (WGS) entry which is preliminary data.</text>
</comment>
<gene>
    <name evidence="3" type="ORF">FB384_001301</name>
</gene>
<dbReference type="GO" id="GO:0005829">
    <property type="term" value="C:cytosol"/>
    <property type="evidence" value="ECO:0007669"/>
    <property type="project" value="TreeGrafter"/>
</dbReference>
<dbReference type="Proteomes" id="UP000564573">
    <property type="component" value="Unassembled WGS sequence"/>
</dbReference>
<dbReference type="Pfam" id="PF01243">
    <property type="entry name" value="PNPOx_N"/>
    <property type="match status" value="1"/>
</dbReference>
<organism evidence="3 4">
    <name type="scientific">Prauserella sediminis</name>
    <dbReference type="NCBI Taxonomy" id="577680"/>
    <lineage>
        <taxon>Bacteria</taxon>
        <taxon>Bacillati</taxon>
        <taxon>Actinomycetota</taxon>
        <taxon>Actinomycetes</taxon>
        <taxon>Pseudonocardiales</taxon>
        <taxon>Pseudonocardiaceae</taxon>
        <taxon>Prauserella</taxon>
        <taxon>Prauserella salsuginis group</taxon>
    </lineage>
</organism>
<dbReference type="Gene3D" id="2.30.110.10">
    <property type="entry name" value="Electron Transport, Fmn-binding Protein, Chain A"/>
    <property type="match status" value="1"/>
</dbReference>
<dbReference type="PANTHER" id="PTHR35176:SF6">
    <property type="entry name" value="HEME OXYGENASE HI_0854-RELATED"/>
    <property type="match status" value="1"/>
</dbReference>
<dbReference type="GO" id="GO:0070967">
    <property type="term" value="F:coenzyme F420 binding"/>
    <property type="evidence" value="ECO:0007669"/>
    <property type="project" value="TreeGrafter"/>
</dbReference>
<feature type="domain" description="Pyridoxamine 5'-phosphate oxidase N-terminal" evidence="2">
    <location>
        <begin position="10"/>
        <end position="99"/>
    </location>
</feature>
<dbReference type="AlphaFoldDB" id="A0A839XIP8"/>
<evidence type="ECO:0000259" key="2">
    <source>
        <dbReference type="Pfam" id="PF01243"/>
    </source>
</evidence>
<dbReference type="NCBIfam" id="TIGR04023">
    <property type="entry name" value="PPOX_MSMEG_5819"/>
    <property type="match status" value="1"/>
</dbReference>
<evidence type="ECO:0000313" key="3">
    <source>
        <dbReference type="EMBL" id="MBB3662397.1"/>
    </source>
</evidence>